<dbReference type="Proteomes" id="UP000309061">
    <property type="component" value="Chromosome"/>
</dbReference>
<keyword evidence="1" id="KW-0472">Membrane</keyword>
<accession>A0A6B8KAM7</accession>
<gene>
    <name evidence="2" type="ORF">H2LOC_006495</name>
</gene>
<keyword evidence="1" id="KW-1133">Transmembrane helix</keyword>
<sequence length="64" mass="6554">MADSPRNEKTAAKPAQRRNILLAAGAALGAAMAAFMVFSQDREFAVDLMRALFGLAGGATAGGQ</sequence>
<dbReference type="AlphaFoldDB" id="A0A6B8KAM7"/>
<organism evidence="2 3">
    <name type="scientific">Methylocystis heyeri</name>
    <dbReference type="NCBI Taxonomy" id="391905"/>
    <lineage>
        <taxon>Bacteria</taxon>
        <taxon>Pseudomonadati</taxon>
        <taxon>Pseudomonadota</taxon>
        <taxon>Alphaproteobacteria</taxon>
        <taxon>Hyphomicrobiales</taxon>
        <taxon>Methylocystaceae</taxon>
        <taxon>Methylocystis</taxon>
    </lineage>
</organism>
<keyword evidence="1" id="KW-0812">Transmembrane</keyword>
<dbReference type="EMBL" id="CP046052">
    <property type="protein sequence ID" value="QGM45374.1"/>
    <property type="molecule type" value="Genomic_DNA"/>
</dbReference>
<evidence type="ECO:0000313" key="2">
    <source>
        <dbReference type="EMBL" id="QGM45374.1"/>
    </source>
</evidence>
<feature type="transmembrane region" description="Helical" evidence="1">
    <location>
        <begin position="20"/>
        <end position="39"/>
    </location>
</feature>
<protein>
    <submittedName>
        <fullName evidence="2">Uncharacterized protein</fullName>
    </submittedName>
</protein>
<dbReference type="RefSeq" id="WP_136495657.1">
    <property type="nucleotide sequence ID" value="NZ_CP046052.1"/>
</dbReference>
<name>A0A6B8KAM7_9HYPH</name>
<evidence type="ECO:0000256" key="1">
    <source>
        <dbReference type="SAM" id="Phobius"/>
    </source>
</evidence>
<reference evidence="2 3" key="1">
    <citation type="submission" date="2019-11" db="EMBL/GenBank/DDBJ databases">
        <title>The genome sequence of Methylocystis heyeri.</title>
        <authorList>
            <person name="Oshkin I.Y."/>
            <person name="Miroshnikov K."/>
            <person name="Dedysh S.N."/>
        </authorList>
    </citation>
    <scope>NUCLEOTIDE SEQUENCE [LARGE SCALE GENOMIC DNA]</scope>
    <source>
        <strain evidence="2 3">H2</strain>
    </source>
</reference>
<keyword evidence="3" id="KW-1185">Reference proteome</keyword>
<dbReference type="KEGG" id="mhey:H2LOC_006495"/>
<evidence type="ECO:0000313" key="3">
    <source>
        <dbReference type="Proteomes" id="UP000309061"/>
    </source>
</evidence>
<proteinExistence type="predicted"/>